<dbReference type="AlphaFoldDB" id="A0A177C691"/>
<sequence>MSYLGCLLIVSVKSRTYQPARHEAVYPLHLSPSRRGRHALRWLPPGPPYVNPRARVDHDLKRSFTATDTETGLLEHTSSCNNSGYNTILELSCDSLPQDLKATKVEFHCQPLWSRSPNRLRPTRYICDLRVSPS</sequence>
<dbReference type="Proteomes" id="UP000077069">
    <property type="component" value="Unassembled WGS sequence"/>
</dbReference>
<dbReference type="EMBL" id="KV441555">
    <property type="protein sequence ID" value="OAG03274.1"/>
    <property type="molecule type" value="Genomic_DNA"/>
</dbReference>
<dbReference type="InParanoid" id="A0A177C691"/>
<organism evidence="1 2">
    <name type="scientific">Paraphaeosphaeria sporulosa</name>
    <dbReference type="NCBI Taxonomy" id="1460663"/>
    <lineage>
        <taxon>Eukaryota</taxon>
        <taxon>Fungi</taxon>
        <taxon>Dikarya</taxon>
        <taxon>Ascomycota</taxon>
        <taxon>Pezizomycotina</taxon>
        <taxon>Dothideomycetes</taxon>
        <taxon>Pleosporomycetidae</taxon>
        <taxon>Pleosporales</taxon>
        <taxon>Massarineae</taxon>
        <taxon>Didymosphaeriaceae</taxon>
        <taxon>Paraphaeosphaeria</taxon>
    </lineage>
</organism>
<evidence type="ECO:0000313" key="1">
    <source>
        <dbReference type="EMBL" id="OAG03274.1"/>
    </source>
</evidence>
<dbReference type="GeneID" id="28771476"/>
<evidence type="ECO:0000313" key="2">
    <source>
        <dbReference type="Proteomes" id="UP000077069"/>
    </source>
</evidence>
<name>A0A177C691_9PLEO</name>
<proteinExistence type="predicted"/>
<gene>
    <name evidence="1" type="ORF">CC84DRAFT_964261</name>
</gene>
<keyword evidence="2" id="KW-1185">Reference proteome</keyword>
<accession>A0A177C691</accession>
<dbReference type="RefSeq" id="XP_018033639.1">
    <property type="nucleotide sequence ID" value="XM_018187990.1"/>
</dbReference>
<reference evidence="1 2" key="1">
    <citation type="submission" date="2016-05" db="EMBL/GenBank/DDBJ databases">
        <title>Comparative analysis of secretome profiles of manganese(II)-oxidizing ascomycete fungi.</title>
        <authorList>
            <consortium name="DOE Joint Genome Institute"/>
            <person name="Zeiner C.A."/>
            <person name="Purvine S.O."/>
            <person name="Zink E.M."/>
            <person name="Wu S."/>
            <person name="Pasa-Tolic L."/>
            <person name="Chaput D.L."/>
            <person name="Haridas S."/>
            <person name="Grigoriev I.V."/>
            <person name="Santelli C.M."/>
            <person name="Hansel C.M."/>
        </authorList>
    </citation>
    <scope>NUCLEOTIDE SEQUENCE [LARGE SCALE GENOMIC DNA]</scope>
    <source>
        <strain evidence="1 2">AP3s5-JAC2a</strain>
    </source>
</reference>
<protein>
    <submittedName>
        <fullName evidence="1">Uncharacterized protein</fullName>
    </submittedName>
</protein>